<feature type="transmembrane region" description="Helical" evidence="1">
    <location>
        <begin position="87"/>
        <end position="108"/>
    </location>
</feature>
<dbReference type="EMBL" id="RQYN01000045">
    <property type="protein sequence ID" value="RRD72716.1"/>
    <property type="molecule type" value="Genomic_DNA"/>
</dbReference>
<dbReference type="Pfam" id="PF14093">
    <property type="entry name" value="DUF4271"/>
    <property type="match status" value="1"/>
</dbReference>
<feature type="transmembrane region" description="Helical" evidence="1">
    <location>
        <begin position="191"/>
        <end position="211"/>
    </location>
</feature>
<evidence type="ECO:0000256" key="1">
    <source>
        <dbReference type="SAM" id="Phobius"/>
    </source>
</evidence>
<accession>A0A3P1YSB2</accession>
<keyword evidence="1" id="KW-0812">Transmembrane</keyword>
<feature type="transmembrane region" description="Helical" evidence="1">
    <location>
        <begin position="39"/>
        <end position="66"/>
    </location>
</feature>
<name>A0A3P1YSB2_TANFO</name>
<protein>
    <submittedName>
        <fullName evidence="2">DUF4271 domain-containing protein</fullName>
    </submittedName>
</protein>
<comment type="caution">
    <text evidence="2">The sequence shown here is derived from an EMBL/GenBank/DDBJ whole genome shotgun (WGS) entry which is preliminary data.</text>
</comment>
<dbReference type="Proteomes" id="UP000279860">
    <property type="component" value="Unassembled WGS sequence"/>
</dbReference>
<feature type="transmembrane region" description="Helical" evidence="1">
    <location>
        <begin position="120"/>
        <end position="140"/>
    </location>
</feature>
<evidence type="ECO:0000313" key="2">
    <source>
        <dbReference type="EMBL" id="RRD72716.1"/>
    </source>
</evidence>
<dbReference type="RefSeq" id="WP_124790567.1">
    <property type="nucleotide sequence ID" value="NZ_RQYN01000045.1"/>
</dbReference>
<keyword evidence="1" id="KW-1133">Transmembrane helix</keyword>
<dbReference type="AlphaFoldDB" id="A0A3P1YSB2"/>
<dbReference type="InterPro" id="IPR025367">
    <property type="entry name" value="DUF4271"/>
</dbReference>
<sequence>MITFVRAKEDKERDKRMESEIFEGYIGVGLDYGRHIDDIIFIMMLIFLAIFSIIFRIFYPLIWKMMRGLLSVRERQNLFETSMKKNLFFKAFMKFQMLFLCTIFFYLLVGEGGYVRLNDFGPAFLLIGILFIVLYVYYLLKQGIYAIYGQAFSQEDKYSLWRNGYHSLSYIWGTLLYFPTFWLLFDRQHTVYILMLYLALYILYRIALAYTTIRIFYNKNTGFLFLSSYLCAQEIIPLLFVYEGLNYLHNNIDTSSLWH</sequence>
<proteinExistence type="predicted"/>
<feature type="transmembrane region" description="Helical" evidence="1">
    <location>
        <begin position="223"/>
        <end position="242"/>
    </location>
</feature>
<organism evidence="2 3">
    <name type="scientific">Tannerella forsythia</name>
    <name type="common">Bacteroides forsythus</name>
    <dbReference type="NCBI Taxonomy" id="28112"/>
    <lineage>
        <taxon>Bacteria</taxon>
        <taxon>Pseudomonadati</taxon>
        <taxon>Bacteroidota</taxon>
        <taxon>Bacteroidia</taxon>
        <taxon>Bacteroidales</taxon>
        <taxon>Tannerellaceae</taxon>
        <taxon>Tannerella</taxon>
    </lineage>
</organism>
<reference evidence="2 3" key="1">
    <citation type="submission" date="2018-11" db="EMBL/GenBank/DDBJ databases">
        <title>Genomes From Bacteria Associated with the Canine Oral Cavity: a Test Case for Automated Genome-Based Taxonomic Assignment.</title>
        <authorList>
            <person name="Coil D.A."/>
            <person name="Jospin G."/>
            <person name="Darling A.E."/>
            <person name="Wallis C."/>
            <person name="Davis I.J."/>
            <person name="Harris S."/>
            <person name="Eisen J.A."/>
            <person name="Holcombe L.J."/>
            <person name="O'Flynn C."/>
        </authorList>
    </citation>
    <scope>NUCLEOTIDE SEQUENCE [LARGE SCALE GENOMIC DNA]</scope>
    <source>
        <strain evidence="2 3">OH1426_COT-023</strain>
    </source>
</reference>
<evidence type="ECO:0000313" key="3">
    <source>
        <dbReference type="Proteomes" id="UP000279860"/>
    </source>
</evidence>
<gene>
    <name evidence="2" type="ORF">EII41_10680</name>
</gene>
<keyword evidence="1" id="KW-0472">Membrane</keyword>
<feature type="transmembrane region" description="Helical" evidence="1">
    <location>
        <begin position="167"/>
        <end position="185"/>
    </location>
</feature>